<dbReference type="InterPro" id="IPR059117">
    <property type="entry name" value="APS_kinase_dom"/>
</dbReference>
<feature type="non-terminal residue" evidence="3">
    <location>
        <position position="1"/>
    </location>
</feature>
<dbReference type="GO" id="GO:0010134">
    <property type="term" value="P:sulfate assimilation via adenylyl sulfate reduction"/>
    <property type="evidence" value="ECO:0007669"/>
    <property type="project" value="TreeGrafter"/>
</dbReference>
<feature type="domain" description="APS kinase" evidence="2">
    <location>
        <begin position="2"/>
        <end position="77"/>
    </location>
</feature>
<dbReference type="Proteomes" id="UP000886069">
    <property type="component" value="Unassembled WGS sequence"/>
</dbReference>
<proteinExistence type="predicted"/>
<reference evidence="3" key="1">
    <citation type="journal article" date="2020" name="mSystems">
        <title>Genome- and Community-Level Interaction Insights into Carbon Utilization and Element Cycling Functions of Hydrothermarchaeota in Hydrothermal Sediment.</title>
        <authorList>
            <person name="Zhou Z."/>
            <person name="Liu Y."/>
            <person name="Xu W."/>
            <person name="Pan J."/>
            <person name="Luo Z.H."/>
            <person name="Li M."/>
        </authorList>
    </citation>
    <scope>NUCLEOTIDE SEQUENCE [LARGE SCALE GENOMIC DNA]</scope>
    <source>
        <strain evidence="3">SpSt-1233</strain>
    </source>
</reference>
<evidence type="ECO:0000256" key="1">
    <source>
        <dbReference type="ARBA" id="ARBA00022679"/>
    </source>
</evidence>
<accession>A0A7V2F593</accession>
<dbReference type="InterPro" id="IPR050512">
    <property type="entry name" value="Sulf_AdTrans/APS_kinase"/>
</dbReference>
<name>A0A7V2F593_UNCEI</name>
<dbReference type="EC" id="2.7.1.25" evidence="3"/>
<protein>
    <submittedName>
        <fullName evidence="3">Adenylyl-sulfate kinase</fullName>
        <ecNumber evidence="3">2.7.1.25</ecNumber>
    </submittedName>
</protein>
<dbReference type="SUPFAM" id="SSF52540">
    <property type="entry name" value="P-loop containing nucleoside triphosphate hydrolases"/>
    <property type="match status" value="1"/>
</dbReference>
<dbReference type="EMBL" id="DSEC01000602">
    <property type="protein sequence ID" value="HER44461.1"/>
    <property type="molecule type" value="Genomic_DNA"/>
</dbReference>
<dbReference type="GO" id="GO:0004020">
    <property type="term" value="F:adenylylsulfate kinase activity"/>
    <property type="evidence" value="ECO:0007669"/>
    <property type="project" value="UniProtKB-EC"/>
</dbReference>
<dbReference type="PANTHER" id="PTHR42700">
    <property type="entry name" value="SULFATE ADENYLYLTRANSFERASE"/>
    <property type="match status" value="1"/>
</dbReference>
<dbReference type="Gene3D" id="3.40.50.300">
    <property type="entry name" value="P-loop containing nucleotide triphosphate hydrolases"/>
    <property type="match status" value="1"/>
</dbReference>
<evidence type="ECO:0000313" key="3">
    <source>
        <dbReference type="EMBL" id="HER44461.1"/>
    </source>
</evidence>
<dbReference type="AlphaFoldDB" id="A0A7V2F593"/>
<dbReference type="GO" id="GO:0019379">
    <property type="term" value="P:sulfate assimilation, phosphoadenylyl sulfate reduction by phosphoadenylyl-sulfate reductase (thioredoxin)"/>
    <property type="evidence" value="ECO:0007669"/>
    <property type="project" value="TreeGrafter"/>
</dbReference>
<keyword evidence="3" id="KW-0418">Kinase</keyword>
<organism evidence="3">
    <name type="scientific">Eiseniibacteriota bacterium</name>
    <dbReference type="NCBI Taxonomy" id="2212470"/>
    <lineage>
        <taxon>Bacteria</taxon>
        <taxon>Candidatus Eiseniibacteriota</taxon>
    </lineage>
</organism>
<dbReference type="Pfam" id="PF01583">
    <property type="entry name" value="APS_kinase"/>
    <property type="match status" value="1"/>
</dbReference>
<dbReference type="GO" id="GO:0005737">
    <property type="term" value="C:cytoplasm"/>
    <property type="evidence" value="ECO:0007669"/>
    <property type="project" value="TreeGrafter"/>
</dbReference>
<sequence>RNGAVAIAAAISPYRAIRAENRAAIERYVEVYVKAPIETLIERDIKGMYKKALAGEIENFTGVSDPYEEPLNPEILIESDKESVEESTDKIIRTLELMGLVPGAPAESEYSEEEEEKIKARLKDLGYL</sequence>
<dbReference type="InterPro" id="IPR027417">
    <property type="entry name" value="P-loop_NTPase"/>
</dbReference>
<dbReference type="GO" id="GO:0004781">
    <property type="term" value="F:sulfate adenylyltransferase (ATP) activity"/>
    <property type="evidence" value="ECO:0007669"/>
    <property type="project" value="TreeGrafter"/>
</dbReference>
<comment type="caution">
    <text evidence="3">The sequence shown here is derived from an EMBL/GenBank/DDBJ whole genome shotgun (WGS) entry which is preliminary data.</text>
</comment>
<keyword evidence="1 3" id="KW-0808">Transferase</keyword>
<dbReference type="PANTHER" id="PTHR42700:SF1">
    <property type="entry name" value="SULFATE ADENYLYLTRANSFERASE"/>
    <property type="match status" value="1"/>
</dbReference>
<gene>
    <name evidence="3" type="ORF">ENO08_08385</name>
</gene>
<evidence type="ECO:0000259" key="2">
    <source>
        <dbReference type="Pfam" id="PF01583"/>
    </source>
</evidence>